<protein>
    <submittedName>
        <fullName evidence="1">Uncharacterized protein</fullName>
    </submittedName>
</protein>
<proteinExistence type="predicted"/>
<organism evidence="1 2">
    <name type="scientific">Glonium stellatum</name>
    <dbReference type="NCBI Taxonomy" id="574774"/>
    <lineage>
        <taxon>Eukaryota</taxon>
        <taxon>Fungi</taxon>
        <taxon>Dikarya</taxon>
        <taxon>Ascomycota</taxon>
        <taxon>Pezizomycotina</taxon>
        <taxon>Dothideomycetes</taxon>
        <taxon>Pleosporomycetidae</taxon>
        <taxon>Gloniales</taxon>
        <taxon>Gloniaceae</taxon>
        <taxon>Glonium</taxon>
    </lineage>
</organism>
<reference evidence="1 2" key="1">
    <citation type="journal article" date="2016" name="Nat. Commun.">
        <title>Ectomycorrhizal ecology is imprinted in the genome of the dominant symbiotic fungus Cenococcum geophilum.</title>
        <authorList>
            <consortium name="DOE Joint Genome Institute"/>
            <person name="Peter M."/>
            <person name="Kohler A."/>
            <person name="Ohm R.A."/>
            <person name="Kuo A."/>
            <person name="Krutzmann J."/>
            <person name="Morin E."/>
            <person name="Arend M."/>
            <person name="Barry K.W."/>
            <person name="Binder M."/>
            <person name="Choi C."/>
            <person name="Clum A."/>
            <person name="Copeland A."/>
            <person name="Grisel N."/>
            <person name="Haridas S."/>
            <person name="Kipfer T."/>
            <person name="LaButti K."/>
            <person name="Lindquist E."/>
            <person name="Lipzen A."/>
            <person name="Maire R."/>
            <person name="Meier B."/>
            <person name="Mihaltcheva S."/>
            <person name="Molinier V."/>
            <person name="Murat C."/>
            <person name="Poggeler S."/>
            <person name="Quandt C.A."/>
            <person name="Sperisen C."/>
            <person name="Tritt A."/>
            <person name="Tisserant E."/>
            <person name="Crous P.W."/>
            <person name="Henrissat B."/>
            <person name="Nehls U."/>
            <person name="Egli S."/>
            <person name="Spatafora J.W."/>
            <person name="Grigoriev I.V."/>
            <person name="Martin F.M."/>
        </authorList>
    </citation>
    <scope>NUCLEOTIDE SEQUENCE [LARGE SCALE GENOMIC DNA]</scope>
    <source>
        <strain evidence="1 2">CBS 207.34</strain>
    </source>
</reference>
<dbReference type="EMBL" id="KV749113">
    <property type="protein sequence ID" value="OCL11115.1"/>
    <property type="molecule type" value="Genomic_DNA"/>
</dbReference>
<keyword evidence="2" id="KW-1185">Reference proteome</keyword>
<dbReference type="OrthoDB" id="3344950at2759"/>
<evidence type="ECO:0000313" key="2">
    <source>
        <dbReference type="Proteomes" id="UP000250140"/>
    </source>
</evidence>
<gene>
    <name evidence="1" type="ORF">AOQ84DRAFT_336389</name>
</gene>
<accession>A0A8E2F6A1</accession>
<name>A0A8E2F6A1_9PEZI</name>
<dbReference type="Proteomes" id="UP000250140">
    <property type="component" value="Unassembled WGS sequence"/>
</dbReference>
<sequence length="153" mass="17231">MATADTVSLSEPHAPKEASVKAFESVLPSLKHELVKLRRDHNKHETEYFRLVSQLSDHELTSITLPDDLELVRVGASAYGLHLFGKLRIPAADGAYVHVRVFVAAEEGTEGKTEEDRIAKLHCIHTEETVREDGDHVYRAVFGKEDPLEWFET</sequence>
<evidence type="ECO:0000313" key="1">
    <source>
        <dbReference type="EMBL" id="OCL11115.1"/>
    </source>
</evidence>
<dbReference type="AlphaFoldDB" id="A0A8E2F6A1"/>